<proteinExistence type="predicted"/>
<dbReference type="Pfam" id="PF00514">
    <property type="entry name" value="Arm"/>
    <property type="match status" value="1"/>
</dbReference>
<dbReference type="Pfam" id="PF25055">
    <property type="entry name" value="DUF7792"/>
    <property type="match status" value="1"/>
</dbReference>
<dbReference type="HOGENOM" id="CLU_011758_1_0_1"/>
<dbReference type="InterPro" id="IPR016024">
    <property type="entry name" value="ARM-type_fold"/>
</dbReference>
<gene>
    <name evidence="2" type="ORF">AMTR_s00005p00261480</name>
</gene>
<reference evidence="3" key="1">
    <citation type="journal article" date="2013" name="Science">
        <title>The Amborella genome and the evolution of flowering plants.</title>
        <authorList>
            <consortium name="Amborella Genome Project"/>
        </authorList>
    </citation>
    <scope>NUCLEOTIDE SEQUENCE [LARGE SCALE GENOMIC DNA]</scope>
</reference>
<dbReference type="InterPro" id="IPR056694">
    <property type="entry name" value="DUF7792"/>
</dbReference>
<dbReference type="Gramene" id="ERN06927">
    <property type="protein sequence ID" value="ERN06927"/>
    <property type="gene ID" value="AMTR_s00005p00261480"/>
</dbReference>
<evidence type="ECO:0000313" key="3">
    <source>
        <dbReference type="Proteomes" id="UP000017836"/>
    </source>
</evidence>
<evidence type="ECO:0000313" key="2">
    <source>
        <dbReference type="EMBL" id="ERN06927.1"/>
    </source>
</evidence>
<organism evidence="2 3">
    <name type="scientific">Amborella trichopoda</name>
    <dbReference type="NCBI Taxonomy" id="13333"/>
    <lineage>
        <taxon>Eukaryota</taxon>
        <taxon>Viridiplantae</taxon>
        <taxon>Streptophyta</taxon>
        <taxon>Embryophyta</taxon>
        <taxon>Tracheophyta</taxon>
        <taxon>Spermatophyta</taxon>
        <taxon>Magnoliopsida</taxon>
        <taxon>Amborellales</taxon>
        <taxon>Amborellaceae</taxon>
        <taxon>Amborella</taxon>
    </lineage>
</organism>
<dbReference type="Gene3D" id="1.20.930.20">
    <property type="entry name" value="Adaptor protein Cbl, N-terminal domain"/>
    <property type="match status" value="1"/>
</dbReference>
<dbReference type="Proteomes" id="UP000017836">
    <property type="component" value="Unassembled WGS sequence"/>
</dbReference>
<keyword evidence="3" id="KW-1185">Reference proteome</keyword>
<dbReference type="KEGG" id="atr:18435138"/>
<protein>
    <recommendedName>
        <fullName evidence="1">DUF7792 domain-containing protein</fullName>
    </recommendedName>
</protein>
<dbReference type="InterPro" id="IPR011989">
    <property type="entry name" value="ARM-like"/>
</dbReference>
<dbReference type="GO" id="GO:0007166">
    <property type="term" value="P:cell surface receptor signaling pathway"/>
    <property type="evidence" value="ECO:0007669"/>
    <property type="project" value="InterPro"/>
</dbReference>
<dbReference type="InterPro" id="IPR000225">
    <property type="entry name" value="Armadillo"/>
</dbReference>
<evidence type="ECO:0000259" key="1">
    <source>
        <dbReference type="Pfam" id="PF25055"/>
    </source>
</evidence>
<dbReference type="PANTHER" id="PTHR46168">
    <property type="entry name" value="ARMADILLO REPEAT ONLY 4"/>
    <property type="match status" value="1"/>
</dbReference>
<dbReference type="OMA" id="CKRQSVL"/>
<sequence length="607" mass="66903">MEDKQQQQSIQDLLALPIKLAELVKKFSEEAESYRQECGEVAKRADLLAQALRQAARLTSAGGPPLYERPLRRVIEEATKNLDRALTLTKKCRRSGVLKRVFTITNVADFRKVQTRLDNSYADLKWAIDTSSSSSSSGLTLSFPPIASVDPILSWVWSYVTLVHSGGTPEDRIEGANGLASLAADSNRNGQLIIEEGGIPPLLRQLKEGPMPEAQVAAAKALVSLTSDFERVSFITAHGAVPLMVQLLWDAPTCVQTEVARLVAKMAALNLLVREDFTHEDAVRPLVSQLAAETLDDSKTLLPPHPRPNNLHNVVQSSIRVNKLQGASYSHGCRSEDEVLALHHHKEREKESPEVRAELTVQCARALWMLAQGSESNSRRIIETKGLLRLAKIIEKEQGDLQYNCLMAVMEVTSVAEWVPDLRRTAFRTNSPAASAVIEQLLRIIERCNNSQSLQIPAIRAIGSLARTFSARETFVITPLVNKLGHRNVDVATEAAIALGKFTEPCNFLCVDHSKTIIEFGGVPILIRLIKADEKAQLHGLVLLSYLAIHVAKSEALGQARALTAFELASRTVAAQHPSLKELLPKAMYQLELYQTGGHPHNEPYDL</sequence>
<dbReference type="SUPFAM" id="SSF48371">
    <property type="entry name" value="ARM repeat"/>
    <property type="match status" value="1"/>
</dbReference>
<dbReference type="PANTHER" id="PTHR46168:SF1">
    <property type="entry name" value="ARMADILLO REPEAT ONLY 4"/>
    <property type="match status" value="1"/>
</dbReference>
<dbReference type="InterPro" id="IPR059179">
    <property type="entry name" value="MLKL-like_MCAfunc"/>
</dbReference>
<dbReference type="Gene3D" id="1.25.10.10">
    <property type="entry name" value="Leucine-rich Repeat Variant"/>
    <property type="match status" value="2"/>
</dbReference>
<dbReference type="SMART" id="SM00185">
    <property type="entry name" value="ARM"/>
    <property type="match status" value="3"/>
</dbReference>
<dbReference type="EMBL" id="KI393866">
    <property type="protein sequence ID" value="ERN06927.1"/>
    <property type="molecule type" value="Genomic_DNA"/>
</dbReference>
<dbReference type="eggNOG" id="ENOG502QTDN">
    <property type="taxonomic scope" value="Eukaryota"/>
</dbReference>
<dbReference type="AlphaFoldDB" id="W1PAK4"/>
<name>W1PAK4_AMBTC</name>
<dbReference type="OrthoDB" id="1683831at2759"/>
<dbReference type="InterPro" id="IPR036537">
    <property type="entry name" value="Adaptor_Cbl_N_dom_sf"/>
</dbReference>
<accession>W1PAK4</accession>
<feature type="domain" description="DUF7792" evidence="1">
    <location>
        <begin position="11"/>
        <end position="129"/>
    </location>
</feature>
<dbReference type="CDD" id="cd21037">
    <property type="entry name" value="MLKL_NTD"/>
    <property type="match status" value="1"/>
</dbReference>